<protein>
    <recommendedName>
        <fullName evidence="5">MARVEL domain-containing protein</fullName>
    </recommendedName>
</protein>
<reference evidence="3 4" key="1">
    <citation type="submission" date="2023-06" db="EMBL/GenBank/DDBJ databases">
        <title>Black Yeasts Isolated from many extreme environments.</title>
        <authorList>
            <person name="Coleine C."/>
            <person name="Stajich J.E."/>
            <person name="Selbmann L."/>
        </authorList>
    </citation>
    <scope>NUCLEOTIDE SEQUENCE [LARGE SCALE GENOMIC DNA]</scope>
    <source>
        <strain evidence="3 4">CCFEE 5887</strain>
    </source>
</reference>
<keyword evidence="2" id="KW-1133">Transmembrane helix</keyword>
<dbReference type="PANTHER" id="PTHR39608:SF2">
    <property type="entry name" value="MARVEL DOMAIN-CONTAINING PROTEIN"/>
    <property type="match status" value="1"/>
</dbReference>
<feature type="transmembrane region" description="Helical" evidence="2">
    <location>
        <begin position="68"/>
        <end position="90"/>
    </location>
</feature>
<feature type="transmembrane region" description="Helical" evidence="2">
    <location>
        <begin position="144"/>
        <end position="165"/>
    </location>
</feature>
<keyword evidence="4" id="KW-1185">Reference proteome</keyword>
<accession>A0AAV9Q9I2</accession>
<organism evidence="3 4">
    <name type="scientific">Vermiconidia calcicola</name>
    <dbReference type="NCBI Taxonomy" id="1690605"/>
    <lineage>
        <taxon>Eukaryota</taxon>
        <taxon>Fungi</taxon>
        <taxon>Dikarya</taxon>
        <taxon>Ascomycota</taxon>
        <taxon>Pezizomycotina</taxon>
        <taxon>Dothideomycetes</taxon>
        <taxon>Dothideomycetidae</taxon>
        <taxon>Mycosphaerellales</taxon>
        <taxon>Extremaceae</taxon>
        <taxon>Vermiconidia</taxon>
    </lineage>
</organism>
<comment type="caution">
    <text evidence="3">The sequence shown here is derived from an EMBL/GenBank/DDBJ whole genome shotgun (WGS) entry which is preliminary data.</text>
</comment>
<dbReference type="EMBL" id="JAXLQG010000009">
    <property type="protein sequence ID" value="KAK5535693.1"/>
    <property type="molecule type" value="Genomic_DNA"/>
</dbReference>
<name>A0AAV9Q9I2_9PEZI</name>
<evidence type="ECO:0000313" key="4">
    <source>
        <dbReference type="Proteomes" id="UP001345827"/>
    </source>
</evidence>
<keyword evidence="2" id="KW-0812">Transmembrane</keyword>
<feature type="region of interest" description="Disordered" evidence="1">
    <location>
        <begin position="176"/>
        <end position="211"/>
    </location>
</feature>
<keyword evidence="2" id="KW-0472">Membrane</keyword>
<proteinExistence type="predicted"/>
<dbReference type="AlphaFoldDB" id="A0AAV9Q9I2"/>
<evidence type="ECO:0000313" key="3">
    <source>
        <dbReference type="EMBL" id="KAK5535693.1"/>
    </source>
</evidence>
<evidence type="ECO:0008006" key="5">
    <source>
        <dbReference type="Google" id="ProtNLM"/>
    </source>
</evidence>
<evidence type="ECO:0000256" key="2">
    <source>
        <dbReference type="SAM" id="Phobius"/>
    </source>
</evidence>
<sequence length="211" mass="22392">MAGFGGFAGRGHARGGAATNDYGAPAGRSNRAHRPAILANHWLHWISSVIVLGISAYFIANYGHNTHLIYWITLASIDALVYLPALFLPLVGAYKGFMAPLAWVFSYLWLTAFIFASQDYNFGGTCARSPAGVNKCGLKKTLEAFAFIAFITNILGQVLEGWLWAMQPFKNHGATHAEKPVGSTSTGATAAPGTTNGTAPAYDRATGVAPV</sequence>
<dbReference type="PANTHER" id="PTHR39608">
    <property type="entry name" value="INTEGRAL MEMBRANE PROTEIN (AFU_ORTHOLOGUE AFUA_5G08640)"/>
    <property type="match status" value="1"/>
</dbReference>
<gene>
    <name evidence="3" type="ORF">LTR25_005595</name>
</gene>
<feature type="compositionally biased region" description="Low complexity" evidence="1">
    <location>
        <begin position="182"/>
        <end position="201"/>
    </location>
</feature>
<dbReference type="Proteomes" id="UP001345827">
    <property type="component" value="Unassembled WGS sequence"/>
</dbReference>
<feature type="transmembrane region" description="Helical" evidence="2">
    <location>
        <begin position="42"/>
        <end position="62"/>
    </location>
</feature>
<feature type="transmembrane region" description="Helical" evidence="2">
    <location>
        <begin position="97"/>
        <end position="116"/>
    </location>
</feature>
<evidence type="ECO:0000256" key="1">
    <source>
        <dbReference type="SAM" id="MobiDB-lite"/>
    </source>
</evidence>